<feature type="non-terminal residue" evidence="1">
    <location>
        <position position="1"/>
    </location>
</feature>
<protein>
    <submittedName>
        <fullName evidence="1">Uncharacterized protein</fullName>
    </submittedName>
</protein>
<evidence type="ECO:0000313" key="2">
    <source>
        <dbReference type="Proteomes" id="UP000258309"/>
    </source>
</evidence>
<comment type="caution">
    <text evidence="1">The sequence shown here is derived from an EMBL/GenBank/DDBJ whole genome shotgun (WGS) entry which is preliminary data.</text>
</comment>
<accession>A0A3E2H8C6</accession>
<dbReference type="EMBL" id="NCSJ02000126">
    <property type="protein sequence ID" value="RFU29501.1"/>
    <property type="molecule type" value="Genomic_DNA"/>
</dbReference>
<dbReference type="OMA" id="EERCKIM"/>
<proteinExistence type="predicted"/>
<dbReference type="Proteomes" id="UP000258309">
    <property type="component" value="Unassembled WGS sequence"/>
</dbReference>
<evidence type="ECO:0000313" key="1">
    <source>
        <dbReference type="EMBL" id="RFU29501.1"/>
    </source>
</evidence>
<feature type="non-terminal residue" evidence="1">
    <location>
        <position position="162"/>
    </location>
</feature>
<gene>
    <name evidence="1" type="ORF">B7463_g6840</name>
</gene>
<sequence>MSYSLPANTDDGGTSRKDSALSRLILLGGLALANLDALGFDPLDPPPTRIANQEKEDAFCENLRKVGGKWWQSERRFLDVLVKDWDDTEPTDEELRNVWFGWPKEGGLLVLQFEQDEKPDDIGRLRMAVTMEERCKIMKERFVAEFYEDPALYEGLADVRLQ</sequence>
<keyword evidence="2" id="KW-1185">Reference proteome</keyword>
<organism evidence="1 2">
    <name type="scientific">Scytalidium lignicola</name>
    <name type="common">Hyphomycete</name>
    <dbReference type="NCBI Taxonomy" id="5539"/>
    <lineage>
        <taxon>Eukaryota</taxon>
        <taxon>Fungi</taxon>
        <taxon>Dikarya</taxon>
        <taxon>Ascomycota</taxon>
        <taxon>Pezizomycotina</taxon>
        <taxon>Leotiomycetes</taxon>
        <taxon>Leotiomycetes incertae sedis</taxon>
        <taxon>Scytalidium</taxon>
    </lineage>
</organism>
<dbReference type="AlphaFoldDB" id="A0A3E2H8C6"/>
<reference evidence="1 2" key="1">
    <citation type="submission" date="2018-05" db="EMBL/GenBank/DDBJ databases">
        <title>Draft genome sequence of Scytalidium lignicola DSM 105466, a ubiquitous saprotrophic fungus.</title>
        <authorList>
            <person name="Buettner E."/>
            <person name="Gebauer A.M."/>
            <person name="Hofrichter M."/>
            <person name="Liers C."/>
            <person name="Kellner H."/>
        </authorList>
    </citation>
    <scope>NUCLEOTIDE SEQUENCE [LARGE SCALE GENOMIC DNA]</scope>
    <source>
        <strain evidence="1 2">DSM 105466</strain>
    </source>
</reference>
<name>A0A3E2H8C6_SCYLI</name>
<dbReference type="OrthoDB" id="4487429at2759"/>